<protein>
    <submittedName>
        <fullName evidence="1">Uncharacterized protein</fullName>
    </submittedName>
</protein>
<name>A3NYG6_BURP0</name>
<reference evidence="1 2" key="1">
    <citation type="submission" date="2007-02" db="EMBL/GenBank/DDBJ databases">
        <authorList>
            <person name="DeShazer D."/>
            <person name="Woods D.E."/>
            <person name="Nierman W.C."/>
        </authorList>
    </citation>
    <scope>NUCLEOTIDE SEQUENCE [LARGE SCALE GENOMIC DNA]</scope>
    <source>
        <strain evidence="1 2">1106a</strain>
    </source>
</reference>
<dbReference type="KEGG" id="bpl:BURPS1106A_3149"/>
<evidence type="ECO:0000313" key="1">
    <source>
        <dbReference type="EMBL" id="ABN89521.1"/>
    </source>
</evidence>
<dbReference type="HOGENOM" id="CLU_3286199_0_0_4"/>
<dbReference type="Proteomes" id="UP000006738">
    <property type="component" value="Chromosome I"/>
</dbReference>
<gene>
    <name evidence="1" type="ordered locus">BURPS1106A_3149</name>
</gene>
<accession>A3NYG6</accession>
<dbReference type="AlphaFoldDB" id="A3NYG6"/>
<dbReference type="EMBL" id="CP000572">
    <property type="protein sequence ID" value="ABN89521.1"/>
    <property type="molecule type" value="Genomic_DNA"/>
</dbReference>
<sequence length="40" mass="4333">MTAHRAARGDARRKAGFLLSADAAQSRAARVPIGRERVIE</sequence>
<proteinExistence type="predicted"/>
<organism evidence="1 2">
    <name type="scientific">Burkholderia pseudomallei (strain 1106a)</name>
    <dbReference type="NCBI Taxonomy" id="357348"/>
    <lineage>
        <taxon>Bacteria</taxon>
        <taxon>Pseudomonadati</taxon>
        <taxon>Pseudomonadota</taxon>
        <taxon>Betaproteobacteria</taxon>
        <taxon>Burkholderiales</taxon>
        <taxon>Burkholderiaceae</taxon>
        <taxon>Burkholderia</taxon>
        <taxon>pseudomallei group</taxon>
    </lineage>
</organism>
<evidence type="ECO:0000313" key="2">
    <source>
        <dbReference type="Proteomes" id="UP000006738"/>
    </source>
</evidence>